<evidence type="ECO:0000313" key="1">
    <source>
        <dbReference type="EMBL" id="GEO03763.1"/>
    </source>
</evidence>
<gene>
    <name evidence="1" type="ORF">AAE02nite_14270</name>
</gene>
<proteinExistence type="predicted"/>
<comment type="caution">
    <text evidence="1">The sequence shown here is derived from an EMBL/GenBank/DDBJ whole genome shotgun (WGS) entry which is preliminary data.</text>
</comment>
<sequence>MRNNPILLPAREAFIVNIEQPLIYIGALETNYHSLILDLNNLKILETYTDSTQLEQFGEKGRAGVIIAELKTKTPLLRLEEVLGYFQVPASRHHLKVLIDKKFINRELFLADVKQIEKIEYLEVTQQDILLSPFYKNEWVLGEKYLNIVTKD</sequence>
<dbReference type="Proteomes" id="UP000321532">
    <property type="component" value="Unassembled WGS sequence"/>
</dbReference>
<accession>A0A512AVM7</accession>
<reference evidence="1 2" key="1">
    <citation type="submission" date="2019-07" db="EMBL/GenBank/DDBJ databases">
        <title>Whole genome shotgun sequence of Adhaeribacter aerolatus NBRC 106133.</title>
        <authorList>
            <person name="Hosoyama A."/>
            <person name="Uohara A."/>
            <person name="Ohji S."/>
            <person name="Ichikawa N."/>
        </authorList>
    </citation>
    <scope>NUCLEOTIDE SEQUENCE [LARGE SCALE GENOMIC DNA]</scope>
    <source>
        <strain evidence="1 2">NBRC 106133</strain>
    </source>
</reference>
<protein>
    <submittedName>
        <fullName evidence="1">Uncharacterized protein</fullName>
    </submittedName>
</protein>
<evidence type="ECO:0000313" key="2">
    <source>
        <dbReference type="Proteomes" id="UP000321532"/>
    </source>
</evidence>
<organism evidence="1 2">
    <name type="scientific">Adhaeribacter aerolatus</name>
    <dbReference type="NCBI Taxonomy" id="670289"/>
    <lineage>
        <taxon>Bacteria</taxon>
        <taxon>Pseudomonadati</taxon>
        <taxon>Bacteroidota</taxon>
        <taxon>Cytophagia</taxon>
        <taxon>Cytophagales</taxon>
        <taxon>Hymenobacteraceae</taxon>
        <taxon>Adhaeribacter</taxon>
    </lineage>
</organism>
<name>A0A512AVM7_9BACT</name>
<dbReference type="AlphaFoldDB" id="A0A512AVM7"/>
<keyword evidence="2" id="KW-1185">Reference proteome</keyword>
<dbReference type="EMBL" id="BJYS01000008">
    <property type="protein sequence ID" value="GEO03763.1"/>
    <property type="molecule type" value="Genomic_DNA"/>
</dbReference>